<dbReference type="AlphaFoldDB" id="A0A6N7EH27"/>
<accession>A0A6N7EH27</accession>
<protein>
    <submittedName>
        <fullName evidence="4">MerR family transcriptional regulator</fullName>
    </submittedName>
</protein>
<dbReference type="InterPro" id="IPR009061">
    <property type="entry name" value="DNA-bd_dom_put_sf"/>
</dbReference>
<dbReference type="CDD" id="cd01106">
    <property type="entry name" value="HTH_TipAL-Mta"/>
    <property type="match status" value="1"/>
</dbReference>
<dbReference type="OrthoDB" id="7849865at2"/>
<dbReference type="PRINTS" id="PR00040">
    <property type="entry name" value="HTHMERR"/>
</dbReference>
<dbReference type="EMBL" id="WHPC01000036">
    <property type="protein sequence ID" value="MPV37439.1"/>
    <property type="molecule type" value="Genomic_DNA"/>
</dbReference>
<dbReference type="InterPro" id="IPR000551">
    <property type="entry name" value="MerR-type_HTH_dom"/>
</dbReference>
<name>A0A6N7EH27_9MICO</name>
<proteinExistence type="predicted"/>
<dbReference type="PANTHER" id="PTHR30204:SF90">
    <property type="entry name" value="HTH-TYPE TRANSCRIPTIONAL ACTIVATOR MTA"/>
    <property type="match status" value="1"/>
</dbReference>
<dbReference type="InterPro" id="IPR012925">
    <property type="entry name" value="TipAS_dom"/>
</dbReference>
<evidence type="ECO:0000313" key="5">
    <source>
        <dbReference type="Proteomes" id="UP000437709"/>
    </source>
</evidence>
<dbReference type="Proteomes" id="UP000437709">
    <property type="component" value="Unassembled WGS sequence"/>
</dbReference>
<dbReference type="GO" id="GO:0003700">
    <property type="term" value="F:DNA-binding transcription factor activity"/>
    <property type="evidence" value="ECO:0007669"/>
    <property type="project" value="InterPro"/>
</dbReference>
<dbReference type="PANTHER" id="PTHR30204">
    <property type="entry name" value="REDOX-CYCLING DRUG-SENSING TRANSCRIPTIONAL ACTIVATOR SOXR"/>
    <property type="match status" value="1"/>
</dbReference>
<dbReference type="PROSITE" id="PS00552">
    <property type="entry name" value="HTH_MERR_1"/>
    <property type="match status" value="1"/>
</dbReference>
<dbReference type="Gene3D" id="1.10.1660.10">
    <property type="match status" value="1"/>
</dbReference>
<dbReference type="Pfam" id="PF07739">
    <property type="entry name" value="TipAS"/>
    <property type="match status" value="1"/>
</dbReference>
<sequence>MVASAAIAAAGCPARRRLVRPVKDTAGPPGGRAAPPRPTVTSWREHSGCASAADRQPARTRGYVWPALEPHVASGPTVHITGAKGAGGSRRSTVEQDSWKVGELARATGLTVRTLHHWDKVGLVVPSGRTASGHRLYARADVERIYQVIALRQLGVPLPTIGSLLEGSSLLEDVLEQHRRVIDDQLAALRRLRAELGAMIAAAGSTEHRRSADFLALIRKVIVVDETVKKYFTKQQLADLAERREHEGEQIAAVQAAWPELIARVQRAVDDGVDPASAEGRGLGREWLALLEQFHRGDEQMRDSLYAMHAENSESIEREHGGPTQAQMEFITRATAGPGGGS</sequence>
<feature type="domain" description="HTH merR-type" evidence="3">
    <location>
        <begin position="98"/>
        <end position="167"/>
    </location>
</feature>
<evidence type="ECO:0000256" key="2">
    <source>
        <dbReference type="SAM" id="MobiDB-lite"/>
    </source>
</evidence>
<feature type="region of interest" description="Disordered" evidence="2">
    <location>
        <begin position="19"/>
        <end position="56"/>
    </location>
</feature>
<dbReference type="SMART" id="SM00422">
    <property type="entry name" value="HTH_MERR"/>
    <property type="match status" value="1"/>
</dbReference>
<evidence type="ECO:0000259" key="3">
    <source>
        <dbReference type="PROSITE" id="PS50937"/>
    </source>
</evidence>
<dbReference type="InterPro" id="IPR047057">
    <property type="entry name" value="MerR_fam"/>
</dbReference>
<keyword evidence="1" id="KW-0238">DNA-binding</keyword>
<evidence type="ECO:0000256" key="1">
    <source>
        <dbReference type="ARBA" id="ARBA00023125"/>
    </source>
</evidence>
<evidence type="ECO:0000313" key="4">
    <source>
        <dbReference type="EMBL" id="MPV37439.1"/>
    </source>
</evidence>
<dbReference type="PROSITE" id="PS50937">
    <property type="entry name" value="HTH_MERR_2"/>
    <property type="match status" value="1"/>
</dbReference>
<keyword evidence="5" id="KW-1185">Reference proteome</keyword>
<comment type="caution">
    <text evidence="4">The sequence shown here is derived from an EMBL/GenBank/DDBJ whole genome shotgun (WGS) entry which is preliminary data.</text>
</comment>
<dbReference type="Pfam" id="PF13411">
    <property type="entry name" value="MerR_1"/>
    <property type="match status" value="1"/>
</dbReference>
<reference evidence="4 5" key="1">
    <citation type="submission" date="2019-10" db="EMBL/GenBank/DDBJ databases">
        <title>Georgenia wutianyii sp. nov. and Georgenia yuyongxinii sp. nov. isolated from plateau pika (Ochotona curzoniae) in the Qinghai-Tibet plateau of China.</title>
        <authorList>
            <person name="Tian Z."/>
        </authorList>
    </citation>
    <scope>NUCLEOTIDE SEQUENCE [LARGE SCALE GENOMIC DNA]</scope>
    <source>
        <strain evidence="4 5">JCM 19765</strain>
    </source>
</reference>
<dbReference type="GO" id="GO:0003677">
    <property type="term" value="F:DNA binding"/>
    <property type="evidence" value="ECO:0007669"/>
    <property type="project" value="UniProtKB-KW"/>
</dbReference>
<dbReference type="SUPFAM" id="SSF46955">
    <property type="entry name" value="Putative DNA-binding domain"/>
    <property type="match status" value="1"/>
</dbReference>
<gene>
    <name evidence="4" type="ORF">GB881_10345</name>
</gene>
<organism evidence="4 5">
    <name type="scientific">Georgenia subflava</name>
    <dbReference type="NCBI Taxonomy" id="1622177"/>
    <lineage>
        <taxon>Bacteria</taxon>
        <taxon>Bacillati</taxon>
        <taxon>Actinomycetota</taxon>
        <taxon>Actinomycetes</taxon>
        <taxon>Micrococcales</taxon>
        <taxon>Bogoriellaceae</taxon>
        <taxon>Georgenia</taxon>
    </lineage>
</organism>